<dbReference type="InterPro" id="IPR036188">
    <property type="entry name" value="FAD/NAD-bd_sf"/>
</dbReference>
<dbReference type="RefSeq" id="WP_015192527.1">
    <property type="nucleotide sequence ID" value="NC_019748.1"/>
</dbReference>
<dbReference type="PATRIC" id="fig|111780.3.peg.1337"/>
<feature type="transmembrane region" description="Helical" evidence="9">
    <location>
        <begin position="377"/>
        <end position="398"/>
    </location>
</feature>
<dbReference type="PANTHER" id="PTHR43706:SF47">
    <property type="entry name" value="EXTERNAL NADH-UBIQUINONE OXIDOREDUCTASE 1, MITOCHONDRIAL-RELATED"/>
    <property type="match status" value="1"/>
</dbReference>
<comment type="catalytic activity">
    <reaction evidence="8">
        <text>a quinone + NADH + H(+) = a quinol + NAD(+)</text>
        <dbReference type="Rhea" id="RHEA:46160"/>
        <dbReference type="ChEBI" id="CHEBI:15378"/>
        <dbReference type="ChEBI" id="CHEBI:24646"/>
        <dbReference type="ChEBI" id="CHEBI:57540"/>
        <dbReference type="ChEBI" id="CHEBI:57945"/>
        <dbReference type="ChEBI" id="CHEBI:132124"/>
        <dbReference type="EC" id="1.6.5.9"/>
    </reaction>
</comment>
<dbReference type="InterPro" id="IPR045024">
    <property type="entry name" value="NDH-2"/>
</dbReference>
<evidence type="ECO:0000256" key="8">
    <source>
        <dbReference type="ARBA" id="ARBA00047599"/>
    </source>
</evidence>
<evidence type="ECO:0000256" key="7">
    <source>
        <dbReference type="ARBA" id="ARBA00023027"/>
    </source>
</evidence>
<dbReference type="AlphaFoldDB" id="K9XRZ3"/>
<keyword evidence="9" id="KW-0472">Membrane</keyword>
<gene>
    <name evidence="12" type="ordered locus">Sta7437_1284</name>
</gene>
<evidence type="ECO:0000256" key="2">
    <source>
        <dbReference type="ARBA" id="ARBA00012637"/>
    </source>
</evidence>
<name>K9XRZ3_STAC7</name>
<accession>K9XRZ3</accession>
<evidence type="ECO:0000256" key="5">
    <source>
        <dbReference type="ARBA" id="ARBA00022946"/>
    </source>
</evidence>
<evidence type="ECO:0000259" key="10">
    <source>
        <dbReference type="Pfam" id="PF07992"/>
    </source>
</evidence>
<dbReference type="PRINTS" id="PR00411">
    <property type="entry name" value="PNDRDTASEI"/>
</dbReference>
<protein>
    <recommendedName>
        <fullName evidence="2">NADH:ubiquinone reductase (non-electrogenic)</fullName>
        <ecNumber evidence="2">1.6.5.9</ecNumber>
    </recommendedName>
</protein>
<dbReference type="KEGG" id="scs:Sta7437_1284"/>
<evidence type="ECO:0000313" key="12">
    <source>
        <dbReference type="EMBL" id="AFZ34854.1"/>
    </source>
</evidence>
<reference evidence="13" key="1">
    <citation type="journal article" date="2013" name="Proc. Natl. Acad. Sci. U.S.A.">
        <title>Improving the coverage of the cyanobacterial phylum using diversity-driven genome sequencing.</title>
        <authorList>
            <person name="Shih P.M."/>
            <person name="Wu D."/>
            <person name="Latifi A."/>
            <person name="Axen S.D."/>
            <person name="Fewer D.P."/>
            <person name="Talla E."/>
            <person name="Calteau A."/>
            <person name="Cai F."/>
            <person name="Tandeau de Marsac N."/>
            <person name="Rippka R."/>
            <person name="Herdman M."/>
            <person name="Sivonen K."/>
            <person name="Coursin T."/>
            <person name="Laurent T."/>
            <person name="Goodwin L."/>
            <person name="Nolan M."/>
            <person name="Davenport K.W."/>
            <person name="Han C.S."/>
            <person name="Rubin E.M."/>
            <person name="Eisen J.A."/>
            <person name="Woyke T."/>
            <person name="Gugger M."/>
            <person name="Kerfeld C.A."/>
        </authorList>
    </citation>
    <scope>NUCLEOTIDE SEQUENCE [LARGE SCALE GENOMIC DNA]</scope>
    <source>
        <strain evidence="13">ATCC 29371 / PCC 7437</strain>
    </source>
</reference>
<feature type="domain" description="External alternative NADH-ubiquinone oxidoreductase-like C-terminal" evidence="11">
    <location>
        <begin position="361"/>
        <end position="416"/>
    </location>
</feature>
<feature type="domain" description="FAD/NAD(P)-binding" evidence="10">
    <location>
        <begin position="12"/>
        <end position="336"/>
    </location>
</feature>
<dbReference type="EMBL" id="CP003653">
    <property type="protein sequence ID" value="AFZ34854.1"/>
    <property type="molecule type" value="Genomic_DNA"/>
</dbReference>
<keyword evidence="9" id="KW-1133">Transmembrane helix</keyword>
<dbReference type="Pfam" id="PF07992">
    <property type="entry name" value="Pyr_redox_2"/>
    <property type="match status" value="1"/>
</dbReference>
<evidence type="ECO:0000313" key="13">
    <source>
        <dbReference type="Proteomes" id="UP000010473"/>
    </source>
</evidence>
<keyword evidence="7" id="KW-0520">NAD</keyword>
<dbReference type="SUPFAM" id="SSF51905">
    <property type="entry name" value="FAD/NAD(P)-binding domain"/>
    <property type="match status" value="1"/>
</dbReference>
<dbReference type="STRING" id="111780.Sta7437_1284"/>
<comment type="similarity">
    <text evidence="1">Belongs to the NADH dehydrogenase family.</text>
</comment>
<keyword evidence="3" id="KW-0285">Flavoprotein</keyword>
<organism evidence="12 13">
    <name type="scientific">Stanieria cyanosphaera (strain ATCC 29371 / PCC 7437)</name>
    <dbReference type="NCBI Taxonomy" id="111780"/>
    <lineage>
        <taxon>Bacteria</taxon>
        <taxon>Bacillati</taxon>
        <taxon>Cyanobacteriota</taxon>
        <taxon>Cyanophyceae</taxon>
        <taxon>Pleurocapsales</taxon>
        <taxon>Dermocarpellaceae</taxon>
        <taxon>Stanieria</taxon>
    </lineage>
</organism>
<dbReference type="PANTHER" id="PTHR43706">
    <property type="entry name" value="NADH DEHYDROGENASE"/>
    <property type="match status" value="1"/>
</dbReference>
<keyword evidence="9" id="KW-0812">Transmembrane</keyword>
<dbReference type="eggNOG" id="COG1252">
    <property type="taxonomic scope" value="Bacteria"/>
</dbReference>
<sequence>MFQEEKKQSLHHVVIVGGGFGGLYAAKSLAKAPVKVTLIDKQNFHVFQPLLYQVATGGLAPSNISSPLRAVLKHNKNTEVLMGEVTQIEPERQIVKLKYREIHYDSLIIATGASPQYFGNPEWVKKAPGLKTVEDALEIRRRIFLAFESAEKETIPEKRQDWLTFVLVGGGAAGVELAGALAELTRSTLKEDFRNIDPATAKIILIQSPERILPTYPAQLSEQALNKLKDLGVIVKTKTKVIDLNEQVVTVRQGEQIEQIRTRTVLWTAGMKASAIALRLSEATGASLDRMGRVIVSPEFTVGKYNNIFAIGDLAHYRINQNHLLPAVAPAAMQAGNYVANLIQSQLQGKKIASFRYWDWGNLAVIGKHAAVIDFGLIKLSGILAWLIWMFIHVFYLLEFDNKIIVAIQWVWSYFTSNKCDRLIVSSGISPKIELEPERDTQALLQV</sequence>
<evidence type="ECO:0000259" key="11">
    <source>
        <dbReference type="Pfam" id="PF22366"/>
    </source>
</evidence>
<evidence type="ECO:0000256" key="4">
    <source>
        <dbReference type="ARBA" id="ARBA00022827"/>
    </source>
</evidence>
<keyword evidence="13" id="KW-1185">Reference proteome</keyword>
<keyword evidence="4" id="KW-0274">FAD</keyword>
<evidence type="ECO:0000256" key="3">
    <source>
        <dbReference type="ARBA" id="ARBA00022630"/>
    </source>
</evidence>
<evidence type="ECO:0000256" key="1">
    <source>
        <dbReference type="ARBA" id="ARBA00005272"/>
    </source>
</evidence>
<evidence type="ECO:0000256" key="6">
    <source>
        <dbReference type="ARBA" id="ARBA00023002"/>
    </source>
</evidence>
<dbReference type="GO" id="GO:0050136">
    <property type="term" value="F:NADH dehydrogenase (quinone) (non-electrogenic) activity"/>
    <property type="evidence" value="ECO:0007669"/>
    <property type="project" value="UniProtKB-EC"/>
</dbReference>
<dbReference type="Proteomes" id="UP000010473">
    <property type="component" value="Chromosome"/>
</dbReference>
<evidence type="ECO:0000256" key="9">
    <source>
        <dbReference type="SAM" id="Phobius"/>
    </source>
</evidence>
<dbReference type="OrthoDB" id="9781621at2"/>
<dbReference type="InterPro" id="IPR054585">
    <property type="entry name" value="NDH2-like_C"/>
</dbReference>
<keyword evidence="5" id="KW-0809">Transit peptide</keyword>
<proteinExistence type="inferred from homology"/>
<dbReference type="HOGENOM" id="CLU_021377_7_1_3"/>
<keyword evidence="6 12" id="KW-0560">Oxidoreductase</keyword>
<dbReference type="EC" id="1.6.5.9" evidence="2"/>
<dbReference type="Pfam" id="PF22366">
    <property type="entry name" value="NDH2_C"/>
    <property type="match status" value="1"/>
</dbReference>
<dbReference type="PRINTS" id="PR00368">
    <property type="entry name" value="FADPNR"/>
</dbReference>
<dbReference type="Gene3D" id="3.50.50.100">
    <property type="match status" value="1"/>
</dbReference>
<dbReference type="InterPro" id="IPR023753">
    <property type="entry name" value="FAD/NAD-binding_dom"/>
</dbReference>